<dbReference type="RefSeq" id="WP_048700378.1">
    <property type="nucleotide sequence ID" value="NZ_HG764815.1"/>
</dbReference>
<proteinExistence type="predicted"/>
<dbReference type="AlphaFoldDB" id="W6K1W1"/>
<sequence>MSRSTEELLRDALTHFDPAIGYAHAGALDQLAIDAVWLRLASGIEVLARLEPSVRESLFGQDWTLMWGMRNRIAHGYLLVDQGTVRETVERDLPEVVGALRRALAID</sequence>
<dbReference type="STRING" id="1193182.BN11_5010011"/>
<dbReference type="EMBL" id="CAJA01000448">
    <property type="protein sequence ID" value="CCH75071.1"/>
    <property type="molecule type" value="Genomic_DNA"/>
</dbReference>
<evidence type="ECO:0000256" key="2">
    <source>
        <dbReference type="ARBA" id="ARBA00022722"/>
    </source>
</evidence>
<keyword evidence="2" id="KW-0540">Nuclease</keyword>
<dbReference type="Pfam" id="PF01934">
    <property type="entry name" value="HepT-like"/>
    <property type="match status" value="1"/>
</dbReference>
<keyword evidence="5" id="KW-1185">Reference proteome</keyword>
<dbReference type="OrthoDB" id="4829434at2"/>
<dbReference type="GO" id="GO:0004540">
    <property type="term" value="F:RNA nuclease activity"/>
    <property type="evidence" value="ECO:0007669"/>
    <property type="project" value="InterPro"/>
</dbReference>
<gene>
    <name evidence="4" type="ORF">BN11_5010011</name>
</gene>
<evidence type="ECO:0000256" key="1">
    <source>
        <dbReference type="ARBA" id="ARBA00022649"/>
    </source>
</evidence>
<evidence type="ECO:0000313" key="4">
    <source>
        <dbReference type="EMBL" id="CCH75071.1"/>
    </source>
</evidence>
<dbReference type="GO" id="GO:0110001">
    <property type="term" value="C:toxin-antitoxin complex"/>
    <property type="evidence" value="ECO:0007669"/>
    <property type="project" value="InterPro"/>
</dbReference>
<dbReference type="GO" id="GO:0016787">
    <property type="term" value="F:hydrolase activity"/>
    <property type="evidence" value="ECO:0007669"/>
    <property type="project" value="UniProtKB-KW"/>
</dbReference>
<dbReference type="InterPro" id="IPR008201">
    <property type="entry name" value="HepT-like"/>
</dbReference>
<protein>
    <submittedName>
        <fullName evidence="4">Toxin-antitoxin system, antitoxin component family protein</fullName>
    </submittedName>
</protein>
<evidence type="ECO:0000313" key="5">
    <source>
        <dbReference type="Proteomes" id="UP000035763"/>
    </source>
</evidence>
<organism evidence="4 5">
    <name type="scientific">Nostocoides australiense Ben110</name>
    <dbReference type="NCBI Taxonomy" id="1193182"/>
    <lineage>
        <taxon>Bacteria</taxon>
        <taxon>Bacillati</taxon>
        <taxon>Actinomycetota</taxon>
        <taxon>Actinomycetes</taxon>
        <taxon>Micrococcales</taxon>
        <taxon>Intrasporangiaceae</taxon>
        <taxon>Nostocoides</taxon>
    </lineage>
</organism>
<keyword evidence="1" id="KW-1277">Toxin-antitoxin system</keyword>
<keyword evidence="3" id="KW-0378">Hydrolase</keyword>
<comment type="caution">
    <text evidence="4">The sequence shown here is derived from an EMBL/GenBank/DDBJ whole genome shotgun (WGS) entry which is preliminary data.</text>
</comment>
<name>W6K1W1_9MICO</name>
<evidence type="ECO:0000256" key="3">
    <source>
        <dbReference type="ARBA" id="ARBA00022801"/>
    </source>
</evidence>
<dbReference type="Proteomes" id="UP000035763">
    <property type="component" value="Unassembled WGS sequence"/>
</dbReference>
<reference evidence="4 5" key="1">
    <citation type="journal article" date="2013" name="ISME J.">
        <title>A metabolic model for members of the genus Tetrasphaera involved in enhanced biological phosphorus removal.</title>
        <authorList>
            <person name="Kristiansen R."/>
            <person name="Nguyen H.T.T."/>
            <person name="Saunders A.M."/>
            <person name="Nielsen J.L."/>
            <person name="Wimmer R."/>
            <person name="Le V.Q."/>
            <person name="McIlroy S.J."/>
            <person name="Petrovski S."/>
            <person name="Seviour R.J."/>
            <person name="Calteau A."/>
            <person name="Nielsen K.L."/>
            <person name="Nielsen P.H."/>
        </authorList>
    </citation>
    <scope>NUCLEOTIDE SEQUENCE [LARGE SCALE GENOMIC DNA]</scope>
    <source>
        <strain evidence="4 5">Ben110</strain>
    </source>
</reference>
<accession>W6K1W1</accession>